<keyword evidence="3" id="KW-1185">Reference proteome</keyword>
<feature type="signal peptide" evidence="1">
    <location>
        <begin position="1"/>
        <end position="15"/>
    </location>
</feature>
<accession>A0A016RWC3</accession>
<dbReference type="EMBL" id="JARK01001691">
    <property type="protein sequence ID" value="EYB82633.1"/>
    <property type="molecule type" value="Genomic_DNA"/>
</dbReference>
<comment type="caution">
    <text evidence="2">The sequence shown here is derived from an EMBL/GenBank/DDBJ whole genome shotgun (WGS) entry which is preliminary data.</text>
</comment>
<reference evidence="3" key="1">
    <citation type="journal article" date="2015" name="Nat. Genet.">
        <title>The genome and transcriptome of the zoonotic hookworm Ancylostoma ceylanicum identify infection-specific gene families.</title>
        <authorList>
            <person name="Schwarz E.M."/>
            <person name="Hu Y."/>
            <person name="Antoshechkin I."/>
            <person name="Miller M.M."/>
            <person name="Sternberg P.W."/>
            <person name="Aroian R.V."/>
        </authorList>
    </citation>
    <scope>NUCLEOTIDE SEQUENCE</scope>
    <source>
        <strain evidence="3">HY135</strain>
    </source>
</reference>
<dbReference type="AlphaFoldDB" id="A0A016RWC3"/>
<evidence type="ECO:0000256" key="1">
    <source>
        <dbReference type="SAM" id="SignalP"/>
    </source>
</evidence>
<organism evidence="2 3">
    <name type="scientific">Ancylostoma ceylanicum</name>
    <dbReference type="NCBI Taxonomy" id="53326"/>
    <lineage>
        <taxon>Eukaryota</taxon>
        <taxon>Metazoa</taxon>
        <taxon>Ecdysozoa</taxon>
        <taxon>Nematoda</taxon>
        <taxon>Chromadorea</taxon>
        <taxon>Rhabditida</taxon>
        <taxon>Rhabditina</taxon>
        <taxon>Rhabditomorpha</taxon>
        <taxon>Strongyloidea</taxon>
        <taxon>Ancylostomatidae</taxon>
        <taxon>Ancylostomatinae</taxon>
        <taxon>Ancylostoma</taxon>
    </lineage>
</organism>
<evidence type="ECO:0008006" key="4">
    <source>
        <dbReference type="Google" id="ProtNLM"/>
    </source>
</evidence>
<gene>
    <name evidence="2" type="primary">Acey_s0355.g3335</name>
    <name evidence="2" type="ORF">Y032_0355g3335</name>
</gene>
<proteinExistence type="predicted"/>
<sequence>MSMFVLTKILAALHAFHIDPIGCLATAPGNWFPLRSPNRVSLKQSSLQTYRRCPLSAFMRIVAPLKQEIIILLSLT</sequence>
<evidence type="ECO:0000313" key="2">
    <source>
        <dbReference type="EMBL" id="EYB82633.1"/>
    </source>
</evidence>
<dbReference type="Proteomes" id="UP000024635">
    <property type="component" value="Unassembled WGS sequence"/>
</dbReference>
<keyword evidence="1" id="KW-0732">Signal</keyword>
<protein>
    <recommendedName>
        <fullName evidence="4">Secreted protein</fullName>
    </recommendedName>
</protein>
<evidence type="ECO:0000313" key="3">
    <source>
        <dbReference type="Proteomes" id="UP000024635"/>
    </source>
</evidence>
<feature type="chain" id="PRO_5013062463" description="Secreted protein" evidence="1">
    <location>
        <begin position="16"/>
        <end position="76"/>
    </location>
</feature>
<name>A0A016RWC3_9BILA</name>